<feature type="active site" description="Charge relay system" evidence="5 6">
    <location>
        <position position="244"/>
    </location>
</feature>
<dbReference type="InterPro" id="IPR000209">
    <property type="entry name" value="Peptidase_S8/S53_dom"/>
</dbReference>
<keyword evidence="3 6" id="KW-0378">Hydrolase</keyword>
<evidence type="ECO:0000256" key="2">
    <source>
        <dbReference type="ARBA" id="ARBA00022670"/>
    </source>
</evidence>
<comment type="caution">
    <text evidence="9">The sequence shown here is derived from an EMBL/GenBank/DDBJ whole genome shotgun (WGS) entry which is preliminary data.</text>
</comment>
<dbReference type="Proteomes" id="UP000275865">
    <property type="component" value="Unassembled WGS sequence"/>
</dbReference>
<dbReference type="Gene3D" id="3.40.50.200">
    <property type="entry name" value="Peptidase S8/S53 domain"/>
    <property type="match status" value="1"/>
</dbReference>
<dbReference type="GO" id="GO:0030246">
    <property type="term" value="F:carbohydrate binding"/>
    <property type="evidence" value="ECO:0007669"/>
    <property type="project" value="InterPro"/>
</dbReference>
<dbReference type="SUPFAM" id="SSF52743">
    <property type="entry name" value="Subtilisin-like"/>
    <property type="match status" value="1"/>
</dbReference>
<keyword evidence="4 6" id="KW-0720">Serine protease</keyword>
<evidence type="ECO:0000313" key="10">
    <source>
        <dbReference type="Proteomes" id="UP000275865"/>
    </source>
</evidence>
<dbReference type="PANTHER" id="PTHR43399:SF4">
    <property type="entry name" value="CELL WALL-ASSOCIATED PROTEASE"/>
    <property type="match status" value="1"/>
</dbReference>
<dbReference type="GO" id="GO:0006508">
    <property type="term" value="P:proteolysis"/>
    <property type="evidence" value="ECO:0007669"/>
    <property type="project" value="UniProtKB-KW"/>
</dbReference>
<name>A0A3A9YAE2_9ACTN</name>
<dbReference type="Gene3D" id="2.60.40.1120">
    <property type="entry name" value="Carboxypeptidase-like, regulatory domain"/>
    <property type="match status" value="3"/>
</dbReference>
<protein>
    <submittedName>
        <fullName evidence="9">Peptidase</fullName>
    </submittedName>
</protein>
<dbReference type="PANTHER" id="PTHR43399">
    <property type="entry name" value="SUBTILISIN-RELATED"/>
    <property type="match status" value="1"/>
</dbReference>
<dbReference type="Pfam" id="PF00082">
    <property type="entry name" value="Peptidase_S8"/>
    <property type="match status" value="1"/>
</dbReference>
<evidence type="ECO:0000256" key="4">
    <source>
        <dbReference type="ARBA" id="ARBA00022825"/>
    </source>
</evidence>
<gene>
    <name evidence="9" type="ORF">D7044_10835</name>
</gene>
<organism evidence="9 10">
    <name type="scientific">Micromonospora musae</name>
    <dbReference type="NCBI Taxonomy" id="1894970"/>
    <lineage>
        <taxon>Bacteria</taxon>
        <taxon>Bacillati</taxon>
        <taxon>Actinomycetota</taxon>
        <taxon>Actinomycetes</taxon>
        <taxon>Micromonosporales</taxon>
        <taxon>Micromonosporaceae</taxon>
        <taxon>Micromonospora</taxon>
    </lineage>
</organism>
<dbReference type="InterPro" id="IPR023828">
    <property type="entry name" value="Peptidase_S8_Ser-AS"/>
</dbReference>
<feature type="active site" description="Charge relay system" evidence="5 6">
    <location>
        <position position="468"/>
    </location>
</feature>
<dbReference type="PROSITE" id="PS00138">
    <property type="entry name" value="SUBTILASE_SER"/>
    <property type="match status" value="1"/>
</dbReference>
<evidence type="ECO:0000256" key="5">
    <source>
        <dbReference type="PIRSR" id="PIRSR615500-1"/>
    </source>
</evidence>
<dbReference type="InterPro" id="IPR015500">
    <property type="entry name" value="Peptidase_S8_subtilisin-rel"/>
</dbReference>
<dbReference type="SUPFAM" id="SSF63825">
    <property type="entry name" value="YWTD domain"/>
    <property type="match status" value="1"/>
</dbReference>
<evidence type="ECO:0000256" key="6">
    <source>
        <dbReference type="PROSITE-ProRule" id="PRU01240"/>
    </source>
</evidence>
<keyword evidence="2 6" id="KW-0645">Protease</keyword>
<dbReference type="InterPro" id="IPR008969">
    <property type="entry name" value="CarboxyPept-like_regulatory"/>
</dbReference>
<evidence type="ECO:0000256" key="1">
    <source>
        <dbReference type="ARBA" id="ARBA00011073"/>
    </source>
</evidence>
<dbReference type="InterPro" id="IPR013784">
    <property type="entry name" value="Carb-bd-like_fold"/>
</dbReference>
<feature type="domain" description="Peptidase S8/S53" evidence="8">
    <location>
        <begin position="235"/>
        <end position="524"/>
    </location>
</feature>
<evidence type="ECO:0000259" key="8">
    <source>
        <dbReference type="Pfam" id="PF00082"/>
    </source>
</evidence>
<evidence type="ECO:0000256" key="3">
    <source>
        <dbReference type="ARBA" id="ARBA00022801"/>
    </source>
</evidence>
<dbReference type="InterPro" id="IPR051048">
    <property type="entry name" value="Peptidase_S8/S53_subtilisin"/>
</dbReference>
<evidence type="ECO:0000313" key="9">
    <source>
        <dbReference type="EMBL" id="RKN34152.1"/>
    </source>
</evidence>
<feature type="active site" description="Charge relay system" evidence="5 6">
    <location>
        <position position="291"/>
    </location>
</feature>
<dbReference type="PRINTS" id="PR00723">
    <property type="entry name" value="SUBTILISIN"/>
</dbReference>
<comment type="similarity">
    <text evidence="1 6">Belongs to the peptidase S8 family.</text>
</comment>
<sequence>MSGLRQRSCRPSGRPSPQNLRRRCRPPPVVARRREFMRRSRYGARRASATVAAALTALLVLPTGAVAATTPTPTSGIVEPLRKVDPQLLAAARGGTSTTFMVDLTGEAELDGAELDRVERAAGGRAGRVARTTRVYQTKVAHAERTQRGLRELLRDRHAEFTPFWIANVIEVTGDLDLLTELAGRSDVARITAVGVTTLEEPVRTAGADADDAPLLWNLGAVGADKVWREYGTRGEGVVVGSVDSGVQYDHPSLVRQYRGNNGDGTFTHDYNWYDPTGFCMSEGPCDNAGHGTHTVGSMVGDDGAGHVTGVAPGATWIAAKGCELTYCTDASLLAAGQWMLAPTDRDGANPRPELSPDIVNNSWGGTGGDPHMYDAIVDSWVAAGIFPVFAVGNEAEQAPEPCGSAGHPATNPRTYAVGATGPDGLITAFSSRGPGRDGAVRPDITAPGAQILSTLPGGEYGYMDGTSMAAPHVAGAVALAWSAVPNLRRDVATTRELMDRTAHDVDDAQCGGTPADNNVYGEGRLDAYDLVTQASTAQLGGVVVHAERDGRPLAGSRVTLTSDLVTRTARTDAHGTVQLGRVPAGEYTLTATYFGQRTQRRTITVSQSGTVNLTLDLSEVAPWQPVGGRVTDPNGKPVAGARLTLADESFPGFVTDAKGRYAGTLPEADYDLLVEYGRWLAPRTVAVTVDGPETVDVALAAKADRHGYAAGVVAGKWDDGGKVLALTGDTASKGLDLPFPMTFYGTTYDRITVHTDGYLTFGTDAAASVGANGPLPAPAVSAPAVYAFWDDLVLDHASTVRTKSTGSGKNRQLLVSWVRAALKSDPKVRVDVQARLGENGTVALRYRKLGAGSAAAGGSATVGIEDGSGTDALTYSRDEAVLDAEAAVTFEVPGRGLLRGTVRDANDRQPLAGATVRVESPNARLPITATTDAEGFYQLEAPAGPVTVTAMQPGYELPPATATVVETRVVTQDLALRTPLLLANRSAVSVSARAGQTRTATVTLANKGDLPATWLAREIDSPTPPAGVPGKVLGSFAVKDFYYAFGVGYRNGELIVSNSYLFGQLQRFSTDGTSLAKGVLDIGGWPSDMAYVPGRDLMCAPKMSIVGELPIVCFDPDTLEVKETISGTWAGKLYYGLAYRAADDTFYLSGDGVIRHLAGLSHSQPGSVLGECTPPVPWMTGLALNEEQNVLWGINQDAKESIWAMEPDTCRALASVPDPDPNPLSGAGLDIDEQGNLWTVAFRNQPFASKVYHVDGSLPGYSDVSWLSAGASGAVAPGEKATLTVTVDTTGLAPGRYVATLLVTNNGAKGAATPVTVSVTVTR</sequence>
<dbReference type="SUPFAM" id="SSF49452">
    <property type="entry name" value="Starch-binding domain-like"/>
    <property type="match status" value="2"/>
</dbReference>
<evidence type="ECO:0000256" key="7">
    <source>
        <dbReference type="SAM" id="MobiDB-lite"/>
    </source>
</evidence>
<reference evidence="9 10" key="1">
    <citation type="submission" date="2018-09" db="EMBL/GenBank/DDBJ databases">
        <title>Micromonospora sp. nov. MS1-9, isolated from a root of Musa sp.</title>
        <authorList>
            <person name="Kuncharoen N."/>
            <person name="Kudo T."/>
            <person name="Ohkuma M."/>
            <person name="Yuki M."/>
            <person name="Tanasupawat S."/>
        </authorList>
    </citation>
    <scope>NUCLEOTIDE SEQUENCE [LARGE SCALE GENOMIC DNA]</scope>
    <source>
        <strain evidence="9 10">MS1-9</strain>
    </source>
</reference>
<dbReference type="Pfam" id="PF13620">
    <property type="entry name" value="CarboxypepD_reg"/>
    <property type="match status" value="3"/>
</dbReference>
<accession>A0A3A9YAE2</accession>
<proteinExistence type="inferred from homology"/>
<dbReference type="EMBL" id="RAZT01000004">
    <property type="protein sequence ID" value="RKN34152.1"/>
    <property type="molecule type" value="Genomic_DNA"/>
</dbReference>
<dbReference type="GO" id="GO:0004252">
    <property type="term" value="F:serine-type endopeptidase activity"/>
    <property type="evidence" value="ECO:0007669"/>
    <property type="project" value="UniProtKB-UniRule"/>
</dbReference>
<dbReference type="InterPro" id="IPR036852">
    <property type="entry name" value="Peptidase_S8/S53_dom_sf"/>
</dbReference>
<dbReference type="SUPFAM" id="SSF49464">
    <property type="entry name" value="Carboxypeptidase regulatory domain-like"/>
    <property type="match status" value="1"/>
</dbReference>
<dbReference type="PROSITE" id="PS51892">
    <property type="entry name" value="SUBTILASE"/>
    <property type="match status" value="1"/>
</dbReference>
<feature type="region of interest" description="Disordered" evidence="7">
    <location>
        <begin position="1"/>
        <end position="27"/>
    </location>
</feature>